<proteinExistence type="predicted"/>
<dbReference type="EMBL" id="JAENHP010000004">
    <property type="protein sequence ID" value="MBM2616888.1"/>
    <property type="molecule type" value="Genomic_DNA"/>
</dbReference>
<feature type="domain" description="Aminoglycoside phosphotransferase" evidence="2">
    <location>
        <begin position="22"/>
        <end position="240"/>
    </location>
</feature>
<sequence>MAIERVAERFGLGGLRAEPAVVAGGLSNELWRVTCDAGVFAVKRMVVNARLPQFAGNVEKAFLVERRAWEEGVAMPEPIVDPETGCALARVEGDLYRVHRWVSGAAGGGTAEQAAELLATIHAAGRRDDGQRRRVDHGGDGQRGNSDGGEEEVGPGWKAERWGPELARLAERVREAPERMLVVDSHGDLDRKNTLLREDGVMVALDWDAAGPVGAAQEAVALALDWAGEDRGVFARAVAIYRRRSGVVVEAEPWVFGGWVAAMGGWLDYNADHRAAEVVGGAEIVKTEARLRLVAADFDAWLEILARA</sequence>
<keyword evidence="4" id="KW-1185">Reference proteome</keyword>
<evidence type="ECO:0000259" key="2">
    <source>
        <dbReference type="Pfam" id="PF01636"/>
    </source>
</evidence>
<evidence type="ECO:0000313" key="4">
    <source>
        <dbReference type="Proteomes" id="UP000632138"/>
    </source>
</evidence>
<organism evidence="3 4">
    <name type="scientific">Paractinoplanes ovalisporus</name>
    <dbReference type="NCBI Taxonomy" id="2810368"/>
    <lineage>
        <taxon>Bacteria</taxon>
        <taxon>Bacillati</taxon>
        <taxon>Actinomycetota</taxon>
        <taxon>Actinomycetes</taxon>
        <taxon>Micromonosporales</taxon>
        <taxon>Micromonosporaceae</taxon>
        <taxon>Paractinoplanes</taxon>
    </lineage>
</organism>
<reference evidence="3 4" key="1">
    <citation type="submission" date="2021-01" db="EMBL/GenBank/DDBJ databases">
        <title>Actinoplanes sp. nov. LDG1-06 isolated from lichen.</title>
        <authorList>
            <person name="Saeng-In P."/>
            <person name="Phongsopitanun W."/>
            <person name="Kanchanasin P."/>
            <person name="Yuki M."/>
            <person name="Kudo T."/>
            <person name="Ohkuma M."/>
            <person name="Tanasupawat S."/>
        </authorList>
    </citation>
    <scope>NUCLEOTIDE SEQUENCE [LARGE SCALE GENOMIC DNA]</scope>
    <source>
        <strain evidence="3 4">LDG1-06</strain>
    </source>
</reference>
<dbReference type="Pfam" id="PF01636">
    <property type="entry name" value="APH"/>
    <property type="match status" value="1"/>
</dbReference>
<dbReference type="Proteomes" id="UP000632138">
    <property type="component" value="Unassembled WGS sequence"/>
</dbReference>
<gene>
    <name evidence="3" type="ORF">JIG36_15120</name>
</gene>
<dbReference type="InterPro" id="IPR011009">
    <property type="entry name" value="Kinase-like_dom_sf"/>
</dbReference>
<feature type="compositionally biased region" description="Basic and acidic residues" evidence="1">
    <location>
        <begin position="127"/>
        <end position="140"/>
    </location>
</feature>
<dbReference type="SUPFAM" id="SSF56112">
    <property type="entry name" value="Protein kinase-like (PK-like)"/>
    <property type="match status" value="1"/>
</dbReference>
<evidence type="ECO:0000313" key="3">
    <source>
        <dbReference type="EMBL" id="MBM2616888.1"/>
    </source>
</evidence>
<evidence type="ECO:0000256" key="1">
    <source>
        <dbReference type="SAM" id="MobiDB-lite"/>
    </source>
</evidence>
<protein>
    <submittedName>
        <fullName evidence="3">Phosphotransferase</fullName>
    </submittedName>
</protein>
<dbReference type="InterPro" id="IPR002575">
    <property type="entry name" value="Aminoglycoside_PTrfase"/>
</dbReference>
<comment type="caution">
    <text evidence="3">The sequence shown here is derived from an EMBL/GenBank/DDBJ whole genome shotgun (WGS) entry which is preliminary data.</text>
</comment>
<dbReference type="RefSeq" id="WP_203376920.1">
    <property type="nucleotide sequence ID" value="NZ_JAENHP010000004.1"/>
</dbReference>
<name>A0ABS2AAN1_9ACTN</name>
<accession>A0ABS2AAN1</accession>
<feature type="region of interest" description="Disordered" evidence="1">
    <location>
        <begin position="127"/>
        <end position="158"/>
    </location>
</feature>